<feature type="compositionally biased region" description="Acidic residues" evidence="1">
    <location>
        <begin position="328"/>
        <end position="338"/>
    </location>
</feature>
<evidence type="ECO:0000313" key="4">
    <source>
        <dbReference type="Proteomes" id="UP000614047"/>
    </source>
</evidence>
<dbReference type="Pfam" id="PF03364">
    <property type="entry name" value="Polyketide_cyc"/>
    <property type="match status" value="1"/>
</dbReference>
<dbReference type="InterPro" id="IPR047137">
    <property type="entry name" value="ORF3"/>
</dbReference>
<dbReference type="PANTHER" id="PTHR33824">
    <property type="entry name" value="POLYKETIDE CYCLASE/DEHYDRASE AND LIPID TRANSPORT SUPERFAMILY PROTEIN"/>
    <property type="match status" value="1"/>
</dbReference>
<evidence type="ECO:0000259" key="2">
    <source>
        <dbReference type="Pfam" id="PF03364"/>
    </source>
</evidence>
<organism evidence="3 4">
    <name type="scientific">Actinomadura viridis</name>
    <dbReference type="NCBI Taxonomy" id="58110"/>
    <lineage>
        <taxon>Bacteria</taxon>
        <taxon>Bacillati</taxon>
        <taxon>Actinomycetota</taxon>
        <taxon>Actinomycetes</taxon>
        <taxon>Streptosporangiales</taxon>
        <taxon>Thermomonosporaceae</taxon>
        <taxon>Actinomadura</taxon>
    </lineage>
</organism>
<gene>
    <name evidence="3" type="ORF">IW256_006340</name>
</gene>
<reference evidence="3" key="1">
    <citation type="submission" date="2020-11" db="EMBL/GenBank/DDBJ databases">
        <title>Sequencing the genomes of 1000 actinobacteria strains.</title>
        <authorList>
            <person name="Klenk H.-P."/>
        </authorList>
    </citation>
    <scope>NUCLEOTIDE SEQUENCE</scope>
    <source>
        <strain evidence="3">DSM 43175</strain>
    </source>
</reference>
<dbReference type="EMBL" id="JADOUA010000001">
    <property type="protein sequence ID" value="MBG6092227.1"/>
    <property type="molecule type" value="Genomic_DNA"/>
</dbReference>
<feature type="domain" description="Coenzyme Q-binding protein COQ10 START" evidence="2">
    <location>
        <begin position="159"/>
        <end position="279"/>
    </location>
</feature>
<proteinExistence type="predicted"/>
<dbReference type="AlphaFoldDB" id="A0A931DMF4"/>
<dbReference type="Gene3D" id="3.30.530.20">
    <property type="match status" value="1"/>
</dbReference>
<evidence type="ECO:0000256" key="1">
    <source>
        <dbReference type="SAM" id="MobiDB-lite"/>
    </source>
</evidence>
<dbReference type="Proteomes" id="UP000614047">
    <property type="component" value="Unassembled WGS sequence"/>
</dbReference>
<feature type="compositionally biased region" description="Acidic residues" evidence="1">
    <location>
        <begin position="347"/>
        <end position="381"/>
    </location>
</feature>
<dbReference type="PANTHER" id="PTHR33824:SF7">
    <property type="entry name" value="POLYKETIDE CYCLASE_DEHYDRASE AND LIPID TRANSPORT SUPERFAMILY PROTEIN"/>
    <property type="match status" value="1"/>
</dbReference>
<dbReference type="CDD" id="cd07817">
    <property type="entry name" value="SRPBCC_8"/>
    <property type="match status" value="1"/>
</dbReference>
<accession>A0A931DMF4</accession>
<dbReference type="InterPro" id="IPR023393">
    <property type="entry name" value="START-like_dom_sf"/>
</dbReference>
<feature type="compositionally biased region" description="Basic and acidic residues" evidence="1">
    <location>
        <begin position="309"/>
        <end position="327"/>
    </location>
</feature>
<comment type="caution">
    <text evidence="3">The sequence shown here is derived from an EMBL/GenBank/DDBJ whole genome shotgun (WGS) entry which is preliminary data.</text>
</comment>
<dbReference type="RefSeq" id="WP_197014439.1">
    <property type="nucleotide sequence ID" value="NZ_BAABES010000012.1"/>
</dbReference>
<dbReference type="SUPFAM" id="SSF55961">
    <property type="entry name" value="Bet v1-like"/>
    <property type="match status" value="1"/>
</dbReference>
<feature type="region of interest" description="Disordered" evidence="1">
    <location>
        <begin position="309"/>
        <end position="381"/>
    </location>
</feature>
<dbReference type="InterPro" id="IPR005031">
    <property type="entry name" value="COQ10_START"/>
</dbReference>
<sequence>MSHETKAMLSRTERAWRRVRNEVVTMADTDAGKAGTSTVRDLTEDLPVDQLKQAGQELVQALMVKALHMASGKVENLTGRLTDAAAGGAGGTGMKMAATGAKKLAEGESPLKAGLSAGLTGAKETVKGALGGGGGEKGGGGGKRQSSAKVVNIIEEFDVGLPLRVAYDQWTQFADYPSFTRKVESVGQESDEKLDWRAQIFLSHRSWESTIIEQVPDDRIVWKSKGAKGYVDGAVTFHELAPTMTRVLLVAEYHPSGFFEKTANLWRAQGRRLRSDFKHIKRHMMTRTILEQEEFEGWRGEIRDGEVVKTHEDALKEEQEAEKKREGEEPEGREEEEEEPRKAEAEKEPEEEEEEEPEREEEEEEEEEPESDEEPEEPEER</sequence>
<keyword evidence="4" id="KW-1185">Reference proteome</keyword>
<protein>
    <submittedName>
        <fullName evidence="3">Membrane protein</fullName>
    </submittedName>
</protein>
<evidence type="ECO:0000313" key="3">
    <source>
        <dbReference type="EMBL" id="MBG6092227.1"/>
    </source>
</evidence>
<name>A0A931DMF4_9ACTN</name>